<dbReference type="EMBL" id="JAHFXF010000001">
    <property type="protein sequence ID" value="KAG9701309.1"/>
    <property type="molecule type" value="Genomic_DNA"/>
</dbReference>
<dbReference type="AlphaFoldDB" id="A0A9P8EXB7"/>
<sequence length="91" mass="10607">MRHFLQCSRMLRQLLEVRIDEGWKRTDALSFRPIVGREAEESGDRLIFGQRRLRSKKSVIRALTIRNIGLTIIVNTVYQGMSIAEPKRARP</sequence>
<comment type="caution">
    <text evidence="1">The sequence shown here is derived from an EMBL/GenBank/DDBJ whole genome shotgun (WGS) entry which is preliminary data.</text>
</comment>
<evidence type="ECO:0000313" key="1">
    <source>
        <dbReference type="EMBL" id="KAG9701309.1"/>
    </source>
</evidence>
<name>A0A9P8EXB7_AURME</name>
<organism evidence="1 2">
    <name type="scientific">Aureobasidium melanogenum</name>
    <name type="common">Aureobasidium pullulans var. melanogenum</name>
    <dbReference type="NCBI Taxonomy" id="46634"/>
    <lineage>
        <taxon>Eukaryota</taxon>
        <taxon>Fungi</taxon>
        <taxon>Dikarya</taxon>
        <taxon>Ascomycota</taxon>
        <taxon>Pezizomycotina</taxon>
        <taxon>Dothideomycetes</taxon>
        <taxon>Dothideomycetidae</taxon>
        <taxon>Dothideales</taxon>
        <taxon>Saccotheciaceae</taxon>
        <taxon>Aureobasidium</taxon>
    </lineage>
</organism>
<dbReference type="Proteomes" id="UP000779574">
    <property type="component" value="Unassembled WGS sequence"/>
</dbReference>
<protein>
    <submittedName>
        <fullName evidence="1">Uncharacterized protein</fullName>
    </submittedName>
</protein>
<proteinExistence type="predicted"/>
<accession>A0A9P8EXB7</accession>
<feature type="non-terminal residue" evidence="1">
    <location>
        <position position="91"/>
    </location>
</feature>
<gene>
    <name evidence="1" type="ORF">KCU76_g92</name>
</gene>
<evidence type="ECO:0000313" key="2">
    <source>
        <dbReference type="Proteomes" id="UP000779574"/>
    </source>
</evidence>
<reference evidence="1" key="1">
    <citation type="journal article" date="2021" name="J Fungi (Basel)">
        <title>Virulence traits and population genomics of the black yeast Aureobasidium melanogenum.</title>
        <authorList>
            <person name="Cernosa A."/>
            <person name="Sun X."/>
            <person name="Gostincar C."/>
            <person name="Fang C."/>
            <person name="Gunde-Cimerman N."/>
            <person name="Song Z."/>
        </authorList>
    </citation>
    <scope>NUCLEOTIDE SEQUENCE</scope>
    <source>
        <strain evidence="1">EXF-9911</strain>
    </source>
</reference>
<reference evidence="1" key="2">
    <citation type="submission" date="2021-08" db="EMBL/GenBank/DDBJ databases">
        <authorList>
            <person name="Gostincar C."/>
            <person name="Sun X."/>
            <person name="Song Z."/>
            <person name="Gunde-Cimerman N."/>
        </authorList>
    </citation>
    <scope>NUCLEOTIDE SEQUENCE</scope>
    <source>
        <strain evidence="1">EXF-9911</strain>
    </source>
</reference>